<dbReference type="Proteomes" id="UP000563426">
    <property type="component" value="Unassembled WGS sequence"/>
</dbReference>
<organism evidence="1 2">
    <name type="scientific">Corallococcus exercitus</name>
    <dbReference type="NCBI Taxonomy" id="2316736"/>
    <lineage>
        <taxon>Bacteria</taxon>
        <taxon>Pseudomonadati</taxon>
        <taxon>Myxococcota</taxon>
        <taxon>Myxococcia</taxon>
        <taxon>Myxococcales</taxon>
        <taxon>Cystobacterineae</taxon>
        <taxon>Myxococcaceae</taxon>
        <taxon>Corallococcus</taxon>
    </lineage>
</organism>
<dbReference type="RefSeq" id="WP_171436909.1">
    <property type="nucleotide sequence ID" value="NZ_JABFJV010000173.1"/>
</dbReference>
<gene>
    <name evidence="1" type="ORF">HMI49_25745</name>
</gene>
<dbReference type="EMBL" id="JABFJV010000173">
    <property type="protein sequence ID" value="NOK36616.1"/>
    <property type="molecule type" value="Genomic_DNA"/>
</dbReference>
<reference evidence="1 2" key="1">
    <citation type="submission" date="2020-05" db="EMBL/GenBank/DDBJ databases">
        <authorList>
            <person name="Whitworth D."/>
        </authorList>
    </citation>
    <scope>NUCLEOTIDE SEQUENCE [LARGE SCALE GENOMIC DNA]</scope>
    <source>
        <strain evidence="1 2">AB043B</strain>
    </source>
</reference>
<comment type="caution">
    <text evidence="1">The sequence shown here is derived from an EMBL/GenBank/DDBJ whole genome shotgun (WGS) entry which is preliminary data.</text>
</comment>
<evidence type="ECO:0000313" key="2">
    <source>
        <dbReference type="Proteomes" id="UP000563426"/>
    </source>
</evidence>
<evidence type="ECO:0000313" key="1">
    <source>
        <dbReference type="EMBL" id="NOK36616.1"/>
    </source>
</evidence>
<keyword evidence="2" id="KW-1185">Reference proteome</keyword>
<sequence>MTSRCYCPACARPFVSRKVLGGNNRTPAHNIISRDALKLTGAIKDYYGEKVLGNKMATEVGGYGNTLLVFFLLHFDGLMTSGAVPLYHAPEAPLWTAVKDFLQKDGGRAFLFSAGAAHPFGLGNGDRYDKDFSHQGLLDRLFGVLAKTKSRRREPPQADWDFTASTVQKAKTLYKALEGYSLAPKDSYTTNYCQTLLDAQCGTCESRQGEANLLCRYFAARNAIGQQNSAQVTLTATSGDLLNFIGLQFCCGAAGEPVTSVTDISEEWLTKVTVWQLYRHLESMRVTLKEKIFGNQRHTISRDGPIPVILETLLHNWNAFSLFYTLAYLRISAGDYDDATQLFSLGKLSAALETKLKTADTKAADEISQTNVALRRFAPRKDGGASIGGVACAWPVKKW</sequence>
<proteinExistence type="predicted"/>
<protein>
    <submittedName>
        <fullName evidence="1">Uncharacterized protein</fullName>
    </submittedName>
</protein>
<name>A0A7Y4KMS2_9BACT</name>
<accession>A0A7Y4KMS2</accession>
<dbReference type="AlphaFoldDB" id="A0A7Y4KMS2"/>